<evidence type="ECO:0000256" key="1">
    <source>
        <dbReference type="ARBA" id="ARBA00022553"/>
    </source>
</evidence>
<dbReference type="InterPro" id="IPR050595">
    <property type="entry name" value="Bact_response_regulator"/>
</dbReference>
<evidence type="ECO:0000256" key="4">
    <source>
        <dbReference type="PROSITE-ProRule" id="PRU00169"/>
    </source>
</evidence>
<sequence length="127" mass="13525">MTCGKYTILICEDDWLIRSGTIEVLEEQGHTVFEAADATTALAILSERPIDVLVTDIGLPDMSGVLLARRAKVMVADLPVVFVTGHSEVEDIQAGPAVQLVSKPYSSERLAAAIALVTTGGKVCRTI</sequence>
<dbReference type="Pfam" id="PF00072">
    <property type="entry name" value="Response_reg"/>
    <property type="match status" value="1"/>
</dbReference>
<feature type="modified residue" description="4-aspartylphosphate" evidence="4">
    <location>
        <position position="56"/>
    </location>
</feature>
<keyword evidence="7" id="KW-1185">Reference proteome</keyword>
<accession>A0A7W8UEM1</accession>
<keyword evidence="3" id="KW-0804">Transcription</keyword>
<evidence type="ECO:0000313" key="6">
    <source>
        <dbReference type="EMBL" id="MBB5537967.1"/>
    </source>
</evidence>
<dbReference type="PROSITE" id="PS50110">
    <property type="entry name" value="RESPONSE_REGULATORY"/>
    <property type="match status" value="1"/>
</dbReference>
<dbReference type="GO" id="GO:0000160">
    <property type="term" value="P:phosphorelay signal transduction system"/>
    <property type="evidence" value="ECO:0007669"/>
    <property type="project" value="InterPro"/>
</dbReference>
<dbReference type="Gene3D" id="3.40.50.2300">
    <property type="match status" value="1"/>
</dbReference>
<reference evidence="6 7" key="1">
    <citation type="submission" date="2020-08" db="EMBL/GenBank/DDBJ databases">
        <title>Genomic Encyclopedia of Type Strains, Phase IV (KMG-V): Genome sequencing to study the core and pangenomes of soil and plant-associated prokaryotes.</title>
        <authorList>
            <person name="Whitman W."/>
        </authorList>
    </citation>
    <scope>NUCLEOTIDE SEQUENCE [LARGE SCALE GENOMIC DNA]</scope>
    <source>
        <strain evidence="6 7">SEMIA 4084</strain>
    </source>
</reference>
<dbReference type="InterPro" id="IPR011006">
    <property type="entry name" value="CheY-like_superfamily"/>
</dbReference>
<dbReference type="SUPFAM" id="SSF52172">
    <property type="entry name" value="CheY-like"/>
    <property type="match status" value="1"/>
</dbReference>
<dbReference type="Proteomes" id="UP000585507">
    <property type="component" value="Unassembled WGS sequence"/>
</dbReference>
<name>A0A7W8UEM1_9HYPH</name>
<comment type="caution">
    <text evidence="6">The sequence shown here is derived from an EMBL/GenBank/DDBJ whole genome shotgun (WGS) entry which is preliminary data.</text>
</comment>
<evidence type="ECO:0000256" key="2">
    <source>
        <dbReference type="ARBA" id="ARBA00023015"/>
    </source>
</evidence>
<dbReference type="PANTHER" id="PTHR44591">
    <property type="entry name" value="STRESS RESPONSE REGULATOR PROTEIN 1"/>
    <property type="match status" value="1"/>
</dbReference>
<protein>
    <submittedName>
        <fullName evidence="6">CheY-like chemotaxis protein</fullName>
    </submittedName>
</protein>
<dbReference type="EMBL" id="JACHBK010000011">
    <property type="protein sequence ID" value="MBB5537967.1"/>
    <property type="molecule type" value="Genomic_DNA"/>
</dbReference>
<evidence type="ECO:0000256" key="3">
    <source>
        <dbReference type="ARBA" id="ARBA00023163"/>
    </source>
</evidence>
<evidence type="ECO:0000313" key="7">
    <source>
        <dbReference type="Proteomes" id="UP000585507"/>
    </source>
</evidence>
<keyword evidence="1 4" id="KW-0597">Phosphoprotein</keyword>
<dbReference type="InterPro" id="IPR001789">
    <property type="entry name" value="Sig_transdc_resp-reg_receiver"/>
</dbReference>
<keyword evidence="2" id="KW-0805">Transcription regulation</keyword>
<dbReference type="SMART" id="SM00448">
    <property type="entry name" value="REC"/>
    <property type="match status" value="1"/>
</dbReference>
<evidence type="ECO:0000259" key="5">
    <source>
        <dbReference type="PROSITE" id="PS50110"/>
    </source>
</evidence>
<gene>
    <name evidence="6" type="ORF">GGD55_004688</name>
</gene>
<dbReference type="PANTHER" id="PTHR44591:SF3">
    <property type="entry name" value="RESPONSE REGULATORY DOMAIN-CONTAINING PROTEIN"/>
    <property type="match status" value="1"/>
</dbReference>
<proteinExistence type="predicted"/>
<organism evidence="6 7">
    <name type="scientific">Rhizobium giardinii</name>
    <dbReference type="NCBI Taxonomy" id="56731"/>
    <lineage>
        <taxon>Bacteria</taxon>
        <taxon>Pseudomonadati</taxon>
        <taxon>Pseudomonadota</taxon>
        <taxon>Alphaproteobacteria</taxon>
        <taxon>Hyphomicrobiales</taxon>
        <taxon>Rhizobiaceae</taxon>
        <taxon>Rhizobium/Agrobacterium group</taxon>
        <taxon>Rhizobium</taxon>
    </lineage>
</organism>
<dbReference type="RefSeq" id="WP_018329761.1">
    <property type="nucleotide sequence ID" value="NZ_JACHBK010000011.1"/>
</dbReference>
<feature type="domain" description="Response regulatory" evidence="5">
    <location>
        <begin position="7"/>
        <end position="118"/>
    </location>
</feature>
<dbReference type="AlphaFoldDB" id="A0A7W8UEM1"/>